<evidence type="ECO:0000256" key="1">
    <source>
        <dbReference type="ARBA" id="ARBA00004370"/>
    </source>
</evidence>
<dbReference type="AlphaFoldDB" id="A0A1Y1VGA0"/>
<feature type="compositionally biased region" description="Basic and acidic residues" evidence="5">
    <location>
        <begin position="31"/>
        <end position="44"/>
    </location>
</feature>
<gene>
    <name evidence="7" type="ORF">BCR36DRAFT_396006</name>
</gene>
<dbReference type="GO" id="GO:0030968">
    <property type="term" value="P:endoplasmic reticulum unfolded protein response"/>
    <property type="evidence" value="ECO:0007669"/>
    <property type="project" value="TreeGrafter"/>
</dbReference>
<organism evidence="7 8">
    <name type="scientific">Piromyces finnis</name>
    <dbReference type="NCBI Taxonomy" id="1754191"/>
    <lineage>
        <taxon>Eukaryota</taxon>
        <taxon>Fungi</taxon>
        <taxon>Fungi incertae sedis</taxon>
        <taxon>Chytridiomycota</taxon>
        <taxon>Chytridiomycota incertae sedis</taxon>
        <taxon>Neocallimastigomycetes</taxon>
        <taxon>Neocallimastigales</taxon>
        <taxon>Neocallimastigaceae</taxon>
        <taxon>Piromyces</taxon>
    </lineage>
</organism>
<dbReference type="EMBL" id="MCFH01000009">
    <property type="protein sequence ID" value="ORX55445.1"/>
    <property type="molecule type" value="Genomic_DNA"/>
</dbReference>
<dbReference type="STRING" id="1754191.A0A1Y1VGA0"/>
<comment type="subcellular location">
    <subcellularLocation>
        <location evidence="1">Membrane</location>
    </subcellularLocation>
</comment>
<evidence type="ECO:0000313" key="8">
    <source>
        <dbReference type="Proteomes" id="UP000193719"/>
    </source>
</evidence>
<dbReference type="SMART" id="SM00213">
    <property type="entry name" value="UBQ"/>
    <property type="match status" value="1"/>
</dbReference>
<dbReference type="PANTHER" id="PTHR12943">
    <property type="entry name" value="HOMOCYSTEINE-RESPONSIVE ENDOPLASMIC RETICULUM-RESIDENT UNIQUITIN-LIKE DOMAIN HERPUD PROTEIN FAMILY MEMBER"/>
    <property type="match status" value="1"/>
</dbReference>
<dbReference type="InterPro" id="IPR039751">
    <property type="entry name" value="HERPUD1/2"/>
</dbReference>
<evidence type="ECO:0000256" key="3">
    <source>
        <dbReference type="ARBA" id="ARBA00022989"/>
    </source>
</evidence>
<keyword evidence="4" id="KW-0472">Membrane</keyword>
<feature type="region of interest" description="Disordered" evidence="5">
    <location>
        <begin position="150"/>
        <end position="198"/>
    </location>
</feature>
<evidence type="ECO:0000256" key="2">
    <source>
        <dbReference type="ARBA" id="ARBA00022692"/>
    </source>
</evidence>
<dbReference type="PROSITE" id="PS50053">
    <property type="entry name" value="UBIQUITIN_2"/>
    <property type="match status" value="1"/>
</dbReference>
<evidence type="ECO:0000259" key="6">
    <source>
        <dbReference type="PROSITE" id="PS50053"/>
    </source>
</evidence>
<keyword evidence="3" id="KW-1133">Transmembrane helix</keyword>
<comment type="caution">
    <text evidence="7">The sequence shown here is derived from an EMBL/GenBank/DDBJ whole genome shotgun (WGS) entry which is preliminary data.</text>
</comment>
<keyword evidence="8" id="KW-1185">Reference proteome</keyword>
<reference evidence="7 8" key="2">
    <citation type="submission" date="2016-08" db="EMBL/GenBank/DDBJ databases">
        <title>Pervasive Adenine N6-methylation of Active Genes in Fungi.</title>
        <authorList>
            <consortium name="DOE Joint Genome Institute"/>
            <person name="Mondo S.J."/>
            <person name="Dannebaum R.O."/>
            <person name="Kuo R.C."/>
            <person name="Labutti K."/>
            <person name="Haridas S."/>
            <person name="Kuo A."/>
            <person name="Salamov A."/>
            <person name="Ahrendt S.R."/>
            <person name="Lipzen A."/>
            <person name="Sullivan W."/>
            <person name="Andreopoulos W.B."/>
            <person name="Clum A."/>
            <person name="Lindquist E."/>
            <person name="Daum C."/>
            <person name="Ramamoorthy G.K."/>
            <person name="Gryganskyi A."/>
            <person name="Culley D."/>
            <person name="Magnuson J.K."/>
            <person name="James T.Y."/>
            <person name="O'Malley M.A."/>
            <person name="Stajich J.E."/>
            <person name="Spatafora J.W."/>
            <person name="Visel A."/>
            <person name="Grigoriev I.V."/>
        </authorList>
    </citation>
    <scope>NUCLEOTIDE SEQUENCE [LARGE SCALE GENOMIC DNA]</scope>
    <source>
        <strain evidence="8">finn</strain>
    </source>
</reference>
<dbReference type="SUPFAM" id="SSF54236">
    <property type="entry name" value="Ubiquitin-like"/>
    <property type="match status" value="1"/>
</dbReference>
<evidence type="ECO:0000313" key="7">
    <source>
        <dbReference type="EMBL" id="ORX55445.1"/>
    </source>
</evidence>
<feature type="domain" description="Ubiquitin-like" evidence="6">
    <location>
        <begin position="61"/>
        <end position="121"/>
    </location>
</feature>
<feature type="region of interest" description="Disordered" evidence="5">
    <location>
        <begin position="1"/>
        <end position="54"/>
    </location>
</feature>
<dbReference type="Pfam" id="PF00240">
    <property type="entry name" value="ubiquitin"/>
    <property type="match status" value="1"/>
</dbReference>
<evidence type="ECO:0000256" key="4">
    <source>
        <dbReference type="ARBA" id="ARBA00023136"/>
    </source>
</evidence>
<dbReference type="InterPro" id="IPR029071">
    <property type="entry name" value="Ubiquitin-like_domsf"/>
</dbReference>
<dbReference type="InterPro" id="IPR000626">
    <property type="entry name" value="Ubiquitin-like_dom"/>
</dbReference>
<feature type="compositionally biased region" description="Polar residues" evidence="5">
    <location>
        <begin position="1"/>
        <end position="27"/>
    </location>
</feature>
<dbReference type="PANTHER" id="PTHR12943:SF27">
    <property type="entry name" value="HOMOCYSTEINE-INDUCED ENDOPLASMIC RETICULUM PROTEIN, ISOFORM A"/>
    <property type="match status" value="1"/>
</dbReference>
<dbReference type="GO" id="GO:0016020">
    <property type="term" value="C:membrane"/>
    <property type="evidence" value="ECO:0007669"/>
    <property type="project" value="UniProtKB-SubCell"/>
</dbReference>
<dbReference type="OrthoDB" id="2163064at2759"/>
<proteinExistence type="predicted"/>
<protein>
    <recommendedName>
        <fullName evidence="6">Ubiquitin-like domain-containing protein</fullName>
    </recommendedName>
</protein>
<keyword evidence="2" id="KW-0812">Transmembrane</keyword>
<dbReference type="Proteomes" id="UP000193719">
    <property type="component" value="Unassembled WGS sequence"/>
</dbReference>
<evidence type="ECO:0000256" key="5">
    <source>
        <dbReference type="SAM" id="MobiDB-lite"/>
    </source>
</evidence>
<dbReference type="Gene3D" id="3.10.20.90">
    <property type="entry name" value="Phosphatidylinositol 3-kinase Catalytic Subunit, Chain A, domain 1"/>
    <property type="match status" value="1"/>
</dbReference>
<reference evidence="7 8" key="1">
    <citation type="submission" date="2016-08" db="EMBL/GenBank/DDBJ databases">
        <title>Genomes of anaerobic fungi encode conserved fungal cellulosomes for biomass hydrolysis.</title>
        <authorList>
            <consortium name="DOE Joint Genome Institute"/>
            <person name="Haitjema C.H."/>
            <person name="Gilmore S.P."/>
            <person name="Henske J.K."/>
            <person name="Solomon K.V."/>
            <person name="De Groot R."/>
            <person name="Kuo A."/>
            <person name="Mondo S.J."/>
            <person name="Salamov A.A."/>
            <person name="Labutti K."/>
            <person name="Zhao Z."/>
            <person name="Chiniquy J."/>
            <person name="Barry K."/>
            <person name="Brewer H.M."/>
            <person name="Purvine S.O."/>
            <person name="Wright A.T."/>
            <person name="Boxma B."/>
            <person name="Van Alen T."/>
            <person name="Hackstein J.H."/>
            <person name="Baker S.E."/>
            <person name="Grigoriev I.V."/>
            <person name="O'Malley M.A."/>
        </authorList>
    </citation>
    <scope>NUCLEOTIDE SEQUENCE [LARGE SCALE GENOMIC DNA]</scope>
    <source>
        <strain evidence="8">finn</strain>
    </source>
</reference>
<sequence>MNETNNTPELVQNTVDSVDIDNASTVLNPGIDKKIDSENPKENEDINSPLESETQPKTVRIPLTIRCPFTTTDLNIYIDPSSTVAHLKRKICKEFPSNPKPSDQRLIFGGRIILNNEILSDVLKRQMCDLSTPPTIHLIINSLALQNAKSAKQPSNHTNSENVSAVTSPSSNTQVSSEELKQNLNESSASDSNLASPNVINSDVKETEAQSAPTEANPTNIPIATPEANVMNLKVTEPSTSTASEVNTDLSTDKTTTTATVNSDAIQYVLIK</sequence>
<accession>A0A1Y1VGA0</accession>
<name>A0A1Y1VGA0_9FUNG</name>